<proteinExistence type="predicted"/>
<accession>A0AAV1RC13</accession>
<evidence type="ECO:0000313" key="2">
    <source>
        <dbReference type="Proteomes" id="UP001314170"/>
    </source>
</evidence>
<dbReference type="Proteomes" id="UP001314170">
    <property type="component" value="Unassembled WGS sequence"/>
</dbReference>
<dbReference type="EMBL" id="CAWUPB010000913">
    <property type="protein sequence ID" value="CAK7333021.1"/>
    <property type="molecule type" value="Genomic_DNA"/>
</dbReference>
<keyword evidence="2" id="KW-1185">Reference proteome</keyword>
<sequence length="101" mass="11559">MDGPIYTFNYNADKGKAKNDNSVQWSWCSVDDRATLPVVNETQQISAFGLHFLLLSLTDMVKLLVETKHDYVEYSVGDVQLVRYCVLGLSWFFRRAGFEGE</sequence>
<dbReference type="AlphaFoldDB" id="A0AAV1RC13"/>
<organism evidence="1 2">
    <name type="scientific">Dovyalis caffra</name>
    <dbReference type="NCBI Taxonomy" id="77055"/>
    <lineage>
        <taxon>Eukaryota</taxon>
        <taxon>Viridiplantae</taxon>
        <taxon>Streptophyta</taxon>
        <taxon>Embryophyta</taxon>
        <taxon>Tracheophyta</taxon>
        <taxon>Spermatophyta</taxon>
        <taxon>Magnoliopsida</taxon>
        <taxon>eudicotyledons</taxon>
        <taxon>Gunneridae</taxon>
        <taxon>Pentapetalae</taxon>
        <taxon>rosids</taxon>
        <taxon>fabids</taxon>
        <taxon>Malpighiales</taxon>
        <taxon>Salicaceae</taxon>
        <taxon>Flacourtieae</taxon>
        <taxon>Dovyalis</taxon>
    </lineage>
</organism>
<comment type="caution">
    <text evidence="1">The sequence shown here is derived from an EMBL/GenBank/DDBJ whole genome shotgun (WGS) entry which is preliminary data.</text>
</comment>
<reference evidence="1 2" key="1">
    <citation type="submission" date="2024-01" db="EMBL/GenBank/DDBJ databases">
        <authorList>
            <person name="Waweru B."/>
        </authorList>
    </citation>
    <scope>NUCLEOTIDE SEQUENCE [LARGE SCALE GENOMIC DNA]</scope>
</reference>
<gene>
    <name evidence="1" type="ORF">DCAF_LOCUS9276</name>
</gene>
<evidence type="ECO:0000313" key="1">
    <source>
        <dbReference type="EMBL" id="CAK7333021.1"/>
    </source>
</evidence>
<protein>
    <submittedName>
        <fullName evidence="1">Uncharacterized protein</fullName>
    </submittedName>
</protein>
<name>A0AAV1RC13_9ROSI</name>